<reference evidence="3" key="1">
    <citation type="journal article" date="2020" name="Cell">
        <title>Large-Scale Comparative Analyses of Tick Genomes Elucidate Their Genetic Diversity and Vector Capacities.</title>
        <authorList>
            <consortium name="Tick Genome and Microbiome Consortium (TIGMIC)"/>
            <person name="Jia N."/>
            <person name="Wang J."/>
            <person name="Shi W."/>
            <person name="Du L."/>
            <person name="Sun Y."/>
            <person name="Zhan W."/>
            <person name="Jiang J.F."/>
            <person name="Wang Q."/>
            <person name="Zhang B."/>
            <person name="Ji P."/>
            <person name="Bell-Sakyi L."/>
            <person name="Cui X.M."/>
            <person name="Yuan T.T."/>
            <person name="Jiang B.G."/>
            <person name="Yang W.F."/>
            <person name="Lam T.T."/>
            <person name="Chang Q.C."/>
            <person name="Ding S.J."/>
            <person name="Wang X.J."/>
            <person name="Zhu J.G."/>
            <person name="Ruan X.D."/>
            <person name="Zhao L."/>
            <person name="Wei J.T."/>
            <person name="Ye R.Z."/>
            <person name="Que T.C."/>
            <person name="Du C.H."/>
            <person name="Zhou Y.H."/>
            <person name="Cheng J.X."/>
            <person name="Dai P.F."/>
            <person name="Guo W.B."/>
            <person name="Han X.H."/>
            <person name="Huang E.J."/>
            <person name="Li L.F."/>
            <person name="Wei W."/>
            <person name="Gao Y.C."/>
            <person name="Liu J.Z."/>
            <person name="Shao H.Z."/>
            <person name="Wang X."/>
            <person name="Wang C.C."/>
            <person name="Yang T.C."/>
            <person name="Huo Q.B."/>
            <person name="Li W."/>
            <person name="Chen H.Y."/>
            <person name="Chen S.E."/>
            <person name="Zhou L.G."/>
            <person name="Ni X.B."/>
            <person name="Tian J.H."/>
            <person name="Sheng Y."/>
            <person name="Liu T."/>
            <person name="Pan Y.S."/>
            <person name="Xia L.Y."/>
            <person name="Li J."/>
            <person name="Zhao F."/>
            <person name="Cao W.C."/>
        </authorList>
    </citation>
    <scope>NUCLEOTIDE SEQUENCE</scope>
    <source>
        <strain evidence="3">Rmic-2018</strain>
    </source>
</reference>
<comment type="caution">
    <text evidence="3">The sequence shown here is derived from an EMBL/GenBank/DDBJ whole genome shotgun (WGS) entry which is preliminary data.</text>
</comment>
<dbReference type="PROSITE" id="PS50011">
    <property type="entry name" value="PROTEIN_KINASE_DOM"/>
    <property type="match status" value="1"/>
</dbReference>
<evidence type="ECO:0000259" key="2">
    <source>
        <dbReference type="PROSITE" id="PS50011"/>
    </source>
</evidence>
<dbReference type="Proteomes" id="UP000821866">
    <property type="component" value="Chromosome 3"/>
</dbReference>
<dbReference type="InterPro" id="IPR001245">
    <property type="entry name" value="Ser-Thr/Tyr_kinase_cat_dom"/>
</dbReference>
<dbReference type="GO" id="GO:0004672">
    <property type="term" value="F:protein kinase activity"/>
    <property type="evidence" value="ECO:0007669"/>
    <property type="project" value="InterPro"/>
</dbReference>
<dbReference type="EMBL" id="JABSTU010000005">
    <property type="protein sequence ID" value="KAH8030101.1"/>
    <property type="molecule type" value="Genomic_DNA"/>
</dbReference>
<dbReference type="VEuPathDB" id="VectorBase:LOC119163516"/>
<dbReference type="InterPro" id="IPR011009">
    <property type="entry name" value="Kinase-like_dom_sf"/>
</dbReference>
<dbReference type="Gene3D" id="1.10.510.10">
    <property type="entry name" value="Transferase(Phosphotransferase) domain 1"/>
    <property type="match status" value="1"/>
</dbReference>
<dbReference type="AlphaFoldDB" id="A0A9J6E7K1"/>
<name>A0A9J6E7K1_RHIMP</name>
<feature type="domain" description="Protein kinase" evidence="2">
    <location>
        <begin position="1"/>
        <end position="303"/>
    </location>
</feature>
<dbReference type="GO" id="GO:0005524">
    <property type="term" value="F:ATP binding"/>
    <property type="evidence" value="ECO:0007669"/>
    <property type="project" value="InterPro"/>
</dbReference>
<evidence type="ECO:0000313" key="3">
    <source>
        <dbReference type="EMBL" id="KAH8030101.1"/>
    </source>
</evidence>
<dbReference type="PANTHER" id="PTHR13902">
    <property type="entry name" value="SERINE/THREONINE-PROTEIN KINASE WNK WITH NO LYSINE -RELATED"/>
    <property type="match status" value="1"/>
</dbReference>
<accession>A0A9J6E7K1</accession>
<evidence type="ECO:0000313" key="4">
    <source>
        <dbReference type="Proteomes" id="UP000821866"/>
    </source>
</evidence>
<evidence type="ECO:0000256" key="1">
    <source>
        <dbReference type="SAM" id="MobiDB-lite"/>
    </source>
</evidence>
<dbReference type="InterPro" id="IPR000719">
    <property type="entry name" value="Prot_kinase_dom"/>
</dbReference>
<gene>
    <name evidence="3" type="ORF">HPB51_006533</name>
</gene>
<dbReference type="InterPro" id="IPR050588">
    <property type="entry name" value="WNK_Ser-Thr_kinase"/>
</dbReference>
<dbReference type="Gene3D" id="3.30.200.20">
    <property type="entry name" value="Phosphorylase Kinase, domain 1"/>
    <property type="match status" value="1"/>
</dbReference>
<keyword evidence="4" id="KW-1185">Reference proteome</keyword>
<dbReference type="Pfam" id="PF07714">
    <property type="entry name" value="PK_Tyr_Ser-Thr"/>
    <property type="match status" value="1"/>
</dbReference>
<proteinExistence type="predicted"/>
<protein>
    <recommendedName>
        <fullName evidence="2">Protein kinase domain-containing protein</fullName>
    </recommendedName>
</protein>
<organism evidence="3 4">
    <name type="scientific">Rhipicephalus microplus</name>
    <name type="common">Cattle tick</name>
    <name type="synonym">Boophilus microplus</name>
    <dbReference type="NCBI Taxonomy" id="6941"/>
    <lineage>
        <taxon>Eukaryota</taxon>
        <taxon>Metazoa</taxon>
        <taxon>Ecdysozoa</taxon>
        <taxon>Arthropoda</taxon>
        <taxon>Chelicerata</taxon>
        <taxon>Arachnida</taxon>
        <taxon>Acari</taxon>
        <taxon>Parasitiformes</taxon>
        <taxon>Ixodida</taxon>
        <taxon>Ixodoidea</taxon>
        <taxon>Ixodidae</taxon>
        <taxon>Rhipicephalinae</taxon>
        <taxon>Rhipicephalus</taxon>
        <taxon>Boophilus</taxon>
    </lineage>
</organism>
<feature type="compositionally biased region" description="Basic and acidic residues" evidence="1">
    <location>
        <begin position="1"/>
        <end position="20"/>
    </location>
</feature>
<dbReference type="SUPFAM" id="SSF56112">
    <property type="entry name" value="Protein kinase-like (PK-like)"/>
    <property type="match status" value="1"/>
</dbReference>
<reference evidence="3" key="2">
    <citation type="submission" date="2021-09" db="EMBL/GenBank/DDBJ databases">
        <authorList>
            <person name="Jia N."/>
            <person name="Wang J."/>
            <person name="Shi W."/>
            <person name="Du L."/>
            <person name="Sun Y."/>
            <person name="Zhan W."/>
            <person name="Jiang J."/>
            <person name="Wang Q."/>
            <person name="Zhang B."/>
            <person name="Ji P."/>
            <person name="Sakyi L.B."/>
            <person name="Cui X."/>
            <person name="Yuan T."/>
            <person name="Jiang B."/>
            <person name="Yang W."/>
            <person name="Lam T.T.-Y."/>
            <person name="Chang Q."/>
            <person name="Ding S."/>
            <person name="Wang X."/>
            <person name="Zhu J."/>
            <person name="Ruan X."/>
            <person name="Zhao L."/>
            <person name="Wei J."/>
            <person name="Que T."/>
            <person name="Du C."/>
            <person name="Cheng J."/>
            <person name="Dai P."/>
            <person name="Han X."/>
            <person name="Huang E."/>
            <person name="Gao Y."/>
            <person name="Liu J."/>
            <person name="Shao H."/>
            <person name="Ye R."/>
            <person name="Li L."/>
            <person name="Wei W."/>
            <person name="Wang X."/>
            <person name="Wang C."/>
            <person name="Huo Q."/>
            <person name="Li W."/>
            <person name="Guo W."/>
            <person name="Chen H."/>
            <person name="Chen S."/>
            <person name="Zhou L."/>
            <person name="Zhou L."/>
            <person name="Ni X."/>
            <person name="Tian J."/>
            <person name="Zhou Y."/>
            <person name="Sheng Y."/>
            <person name="Liu T."/>
            <person name="Pan Y."/>
            <person name="Xia L."/>
            <person name="Li J."/>
            <person name="Zhao F."/>
            <person name="Cao W."/>
        </authorList>
    </citation>
    <scope>NUCLEOTIDE SEQUENCE</scope>
    <source>
        <strain evidence="3">Rmic-2018</strain>
        <tissue evidence="3">Larvae</tissue>
    </source>
</reference>
<feature type="compositionally biased region" description="Acidic residues" evidence="1">
    <location>
        <begin position="21"/>
        <end position="31"/>
    </location>
</feature>
<feature type="region of interest" description="Disordered" evidence="1">
    <location>
        <begin position="1"/>
        <end position="32"/>
    </location>
</feature>
<sequence>MGDAKDCKIPQESNEQRGSGDDSEDESEILEESPCGRWLKRREEEKIREVFDSLAQLEHPNIVKIHKYWMDKDSEKPRVIFITEYMSSGSLKQFLKKTKRNVIKLPLQAWKRWCNQILSALSYLHSCLPPILHGNMTCDTIFIQHNGLVKIGSAYHPDQLTDEAVLLRYSQADIIAEITHRDDRLGVQLRKNEVPKLELEKLLEDVRNGIYPLTAFVMSHQPIVRPRASSPEVSESVQSASPEPYDAETRRIINMMCNIKQQEESQNFVDDRNMVEVLIQDTLSRSHIPGISNQAPPISIGAA</sequence>